<dbReference type="SUPFAM" id="SSF51445">
    <property type="entry name" value="(Trans)glycosidases"/>
    <property type="match status" value="1"/>
</dbReference>
<dbReference type="SUPFAM" id="SSF81296">
    <property type="entry name" value="E set domains"/>
    <property type="match status" value="1"/>
</dbReference>
<dbReference type="RefSeq" id="WP_181753476.1">
    <property type="nucleotide sequence ID" value="NZ_JACEOG010000001.1"/>
</dbReference>
<dbReference type="Gene3D" id="3.20.20.80">
    <property type="entry name" value="Glycosidases"/>
    <property type="match status" value="1"/>
</dbReference>
<dbReference type="Proteomes" id="UP000550354">
    <property type="component" value="Unassembled WGS sequence"/>
</dbReference>
<feature type="region of interest" description="Disordered" evidence="4">
    <location>
        <begin position="463"/>
        <end position="492"/>
    </location>
</feature>
<dbReference type="EMBL" id="JACEOG010000001">
    <property type="protein sequence ID" value="MBA4607433.1"/>
    <property type="molecule type" value="Genomic_DNA"/>
</dbReference>
<dbReference type="Gene3D" id="2.60.40.1180">
    <property type="entry name" value="Golgi alpha-mannosidase II"/>
    <property type="match status" value="1"/>
</dbReference>
<evidence type="ECO:0000256" key="3">
    <source>
        <dbReference type="ARBA" id="ARBA00023295"/>
    </source>
</evidence>
<dbReference type="Pfam" id="PF00128">
    <property type="entry name" value="Alpha-amylase"/>
    <property type="match status" value="1"/>
</dbReference>
<organism evidence="6 7">
    <name type="scientific">Aeromicrobium phoceense</name>
    <dbReference type="NCBI Taxonomy" id="2754045"/>
    <lineage>
        <taxon>Bacteria</taxon>
        <taxon>Bacillati</taxon>
        <taxon>Actinomycetota</taxon>
        <taxon>Actinomycetes</taxon>
        <taxon>Propionibacteriales</taxon>
        <taxon>Nocardioidaceae</taxon>
        <taxon>Aeromicrobium</taxon>
    </lineage>
</organism>
<gene>
    <name evidence="6" type="primary">glgX</name>
    <name evidence="6" type="ORF">H1W00_02990</name>
</gene>
<dbReference type="NCBIfam" id="TIGR02100">
    <property type="entry name" value="glgX_debranch"/>
    <property type="match status" value="1"/>
</dbReference>
<accession>A0A838XKF0</accession>
<dbReference type="GO" id="GO:0005980">
    <property type="term" value="P:glycogen catabolic process"/>
    <property type="evidence" value="ECO:0007669"/>
    <property type="project" value="InterPro"/>
</dbReference>
<keyword evidence="2" id="KW-0378">Hydrolase</keyword>
<evidence type="ECO:0000313" key="7">
    <source>
        <dbReference type="Proteomes" id="UP000550354"/>
    </source>
</evidence>
<dbReference type="Pfam" id="PF02922">
    <property type="entry name" value="CBM_48"/>
    <property type="match status" value="1"/>
</dbReference>
<dbReference type="CDD" id="cd02856">
    <property type="entry name" value="E_set_GDE_Isoamylase_N"/>
    <property type="match status" value="1"/>
</dbReference>
<dbReference type="InterPro" id="IPR013780">
    <property type="entry name" value="Glyco_hydro_b"/>
</dbReference>
<evidence type="ECO:0000259" key="5">
    <source>
        <dbReference type="SMART" id="SM00642"/>
    </source>
</evidence>
<keyword evidence="7" id="KW-1185">Reference proteome</keyword>
<reference evidence="6 7" key="1">
    <citation type="submission" date="2020-07" db="EMBL/GenBank/DDBJ databases">
        <title>Draft genome and description of Aeromicrobium phoceense strain Marseille-Q0843 isolated from healthy skin swab.</title>
        <authorList>
            <person name="Boxberger M."/>
            <person name="La Scola B."/>
        </authorList>
    </citation>
    <scope>NUCLEOTIDE SEQUENCE [LARGE SCALE GENOMIC DNA]</scope>
    <source>
        <strain evidence="6 7">Marseille-Q0843</strain>
    </source>
</reference>
<dbReference type="InterPro" id="IPR044505">
    <property type="entry name" value="GlgX_Isoamylase_N_E_set"/>
</dbReference>
<dbReference type="SMART" id="SM00642">
    <property type="entry name" value="Aamy"/>
    <property type="match status" value="1"/>
</dbReference>
<evidence type="ECO:0000256" key="4">
    <source>
        <dbReference type="SAM" id="MobiDB-lite"/>
    </source>
</evidence>
<dbReference type="InterPro" id="IPR011837">
    <property type="entry name" value="Glycogen_debranch_GlgX"/>
</dbReference>
<name>A0A838XKF0_9ACTN</name>
<keyword evidence="3" id="KW-0326">Glycosidase</keyword>
<comment type="similarity">
    <text evidence="1">Belongs to the glycosyl hydrolase 13 family.</text>
</comment>
<dbReference type="CDD" id="cd11326">
    <property type="entry name" value="AmyAc_Glg_debranch"/>
    <property type="match status" value="1"/>
</dbReference>
<dbReference type="SUPFAM" id="SSF51011">
    <property type="entry name" value="Glycosyl hydrolase domain"/>
    <property type="match status" value="1"/>
</dbReference>
<dbReference type="Gene3D" id="2.60.40.10">
    <property type="entry name" value="Immunoglobulins"/>
    <property type="match status" value="1"/>
</dbReference>
<dbReference type="InterPro" id="IPR013783">
    <property type="entry name" value="Ig-like_fold"/>
</dbReference>
<dbReference type="InterPro" id="IPR006047">
    <property type="entry name" value="GH13_cat_dom"/>
</dbReference>
<evidence type="ECO:0000313" key="6">
    <source>
        <dbReference type="EMBL" id="MBA4607433.1"/>
    </source>
</evidence>
<sequence length="686" mass="74955">MTRAVTTGRPYPLGVTVDGDGVNVAVWSANAERVELCLFDESGAEERIDLVFRDGDVRHAHVTGVGPGTRYGLRAHGPHRPEEGLRFNPAKLLIDPYAHALDRPLRWDEAMSGHAGDDDLTLDDRDSAPVVPRGIVQGAPAGPDPTTNRPGHALSDLVIYEAHVKGLTAAHPGVPEEVRGTYEGLASPAVIDHLTSLGVNAVELLPVQAFLDDRFLVAKDLRNYWGYQPIAWCAPEPRYARDDAVAELRQAVHALHEAGIEVIVDVVYNHTGEGDELGPTLSLRGLDNTAYYRLVDAGRHYVDDTGTGNTLAVDRPPVLRLVMDSLRYWVEVLGVDGFRFDLATTLGRTQKGFRPHGPFFSAIRQDPVLSTVKLIAEPWDLGPGGHRLGRFPHPFSEWNDRFRDGIRRAWQVRSLGSADVGARLLGSADQFDHGSRGATASVNFVTAHDGFTVADLASYSHKHNEANGEDNRDGHDENLSDNLGVEGPTDDPDVLAARARRVRGLLATLLVSQGVPMLLAGDEIGNSQGGNNNAYAQDNELGWIDWSAPDTELLELVRRLVRLRREQPVLRQRTFMHGRERADGHRDVTWHRADGATPTAEDWHDPEWRSVGLLLRGAAGDPMGEALDDAVFVVLNVGGDVEMALPDPGQHRAWRLEVDTARPDDEVSFGSTYPALGQSVVVLAAH</sequence>
<dbReference type="GO" id="GO:0004135">
    <property type="term" value="F:amylo-alpha-1,6-glucosidase activity"/>
    <property type="evidence" value="ECO:0007669"/>
    <property type="project" value="InterPro"/>
</dbReference>
<dbReference type="AlphaFoldDB" id="A0A838XKF0"/>
<dbReference type="InterPro" id="IPR017853">
    <property type="entry name" value="GH"/>
</dbReference>
<dbReference type="InterPro" id="IPR004193">
    <property type="entry name" value="Glyco_hydro_13_N"/>
</dbReference>
<proteinExistence type="inferred from homology"/>
<comment type="caution">
    <text evidence="6">The sequence shown here is derived from an EMBL/GenBank/DDBJ whole genome shotgun (WGS) entry which is preliminary data.</text>
</comment>
<feature type="compositionally biased region" description="Basic and acidic residues" evidence="4">
    <location>
        <begin position="463"/>
        <end position="478"/>
    </location>
</feature>
<evidence type="ECO:0000256" key="1">
    <source>
        <dbReference type="ARBA" id="ARBA00008061"/>
    </source>
</evidence>
<evidence type="ECO:0000256" key="2">
    <source>
        <dbReference type="ARBA" id="ARBA00022801"/>
    </source>
</evidence>
<dbReference type="InterPro" id="IPR014756">
    <property type="entry name" value="Ig_E-set"/>
</dbReference>
<dbReference type="PANTHER" id="PTHR43002">
    <property type="entry name" value="GLYCOGEN DEBRANCHING ENZYME"/>
    <property type="match status" value="1"/>
</dbReference>
<protein>
    <submittedName>
        <fullName evidence="6">Glycogen debranching protein GlgX</fullName>
    </submittedName>
</protein>
<feature type="domain" description="Glycosyl hydrolase family 13 catalytic" evidence="5">
    <location>
        <begin position="161"/>
        <end position="564"/>
    </location>
</feature>